<accession>A0AAW1D607</accession>
<dbReference type="InterPro" id="IPR024095">
    <property type="entry name" value="Vesicle_P115"/>
</dbReference>
<dbReference type="EMBL" id="JAPXFL010000006">
    <property type="protein sequence ID" value="KAK9505424.1"/>
    <property type="molecule type" value="Genomic_DNA"/>
</dbReference>
<dbReference type="Pfam" id="PF04871">
    <property type="entry name" value="Uso1_p115_C"/>
    <property type="match status" value="1"/>
</dbReference>
<proteinExistence type="predicted"/>
<dbReference type="InterPro" id="IPR016024">
    <property type="entry name" value="ARM-type_fold"/>
</dbReference>
<keyword evidence="14" id="KW-1185">Reference proteome</keyword>
<organism evidence="13 14">
    <name type="scientific">Rhynocoris fuscipes</name>
    <dbReference type="NCBI Taxonomy" id="488301"/>
    <lineage>
        <taxon>Eukaryota</taxon>
        <taxon>Metazoa</taxon>
        <taxon>Ecdysozoa</taxon>
        <taxon>Arthropoda</taxon>
        <taxon>Hexapoda</taxon>
        <taxon>Insecta</taxon>
        <taxon>Pterygota</taxon>
        <taxon>Neoptera</taxon>
        <taxon>Paraneoptera</taxon>
        <taxon>Hemiptera</taxon>
        <taxon>Heteroptera</taxon>
        <taxon>Panheteroptera</taxon>
        <taxon>Cimicomorpha</taxon>
        <taxon>Reduviidae</taxon>
        <taxon>Harpactorinae</taxon>
        <taxon>Harpactorini</taxon>
        <taxon>Rhynocoris</taxon>
    </lineage>
</organism>
<evidence type="ECO:0000256" key="6">
    <source>
        <dbReference type="ARBA" id="ARBA00023034"/>
    </source>
</evidence>
<evidence type="ECO:0008006" key="15">
    <source>
        <dbReference type="Google" id="ProtNLM"/>
    </source>
</evidence>
<evidence type="ECO:0000259" key="12">
    <source>
        <dbReference type="Pfam" id="PF04871"/>
    </source>
</evidence>
<dbReference type="InterPro" id="IPR041209">
    <property type="entry name" value="P115_Arm_rpt"/>
</dbReference>
<feature type="region of interest" description="Disordered" evidence="10">
    <location>
        <begin position="1"/>
        <end position="25"/>
    </location>
</feature>
<dbReference type="InterPro" id="IPR006953">
    <property type="entry name" value="Vesicle_Uso1_P115_head"/>
</dbReference>
<dbReference type="AlphaFoldDB" id="A0AAW1D607"/>
<dbReference type="InterPro" id="IPR011989">
    <property type="entry name" value="ARM-like"/>
</dbReference>
<dbReference type="InterPro" id="IPR006955">
    <property type="entry name" value="Uso1_p115_C"/>
</dbReference>
<keyword evidence="5" id="KW-0677">Repeat</keyword>
<dbReference type="Pfam" id="PF18770">
    <property type="entry name" value="Arm_vescicular"/>
    <property type="match status" value="1"/>
</dbReference>
<feature type="compositionally biased region" description="Polar residues" evidence="10">
    <location>
        <begin position="12"/>
        <end position="23"/>
    </location>
</feature>
<feature type="coiled-coil region" evidence="9">
    <location>
        <begin position="652"/>
        <end position="789"/>
    </location>
</feature>
<feature type="domain" description="Vesicle tethering protein Uso1/P115-like head" evidence="11">
    <location>
        <begin position="352"/>
        <end position="635"/>
    </location>
</feature>
<evidence type="ECO:0000256" key="4">
    <source>
        <dbReference type="ARBA" id="ARBA00022490"/>
    </source>
</evidence>
<dbReference type="GO" id="GO:0000139">
    <property type="term" value="C:Golgi membrane"/>
    <property type="evidence" value="ECO:0007669"/>
    <property type="project" value="InterPro"/>
</dbReference>
<dbReference type="GO" id="GO:0045056">
    <property type="term" value="P:transcytosis"/>
    <property type="evidence" value="ECO:0007669"/>
    <property type="project" value="TreeGrafter"/>
</dbReference>
<keyword evidence="7 9" id="KW-0175">Coiled coil</keyword>
<reference evidence="13 14" key="1">
    <citation type="submission" date="2022-12" db="EMBL/GenBank/DDBJ databases">
        <title>Chromosome-level genome assembly of true bugs.</title>
        <authorList>
            <person name="Ma L."/>
            <person name="Li H."/>
        </authorList>
    </citation>
    <scope>NUCLEOTIDE SEQUENCE [LARGE SCALE GENOMIC DNA]</scope>
    <source>
        <strain evidence="13">Lab_2022b</strain>
    </source>
</reference>
<evidence type="ECO:0000313" key="14">
    <source>
        <dbReference type="Proteomes" id="UP001461498"/>
    </source>
</evidence>
<dbReference type="GO" id="GO:0012507">
    <property type="term" value="C:ER to Golgi transport vesicle membrane"/>
    <property type="evidence" value="ECO:0007669"/>
    <property type="project" value="TreeGrafter"/>
</dbReference>
<sequence length="827" mass="92690">MEYFKSGLKSVLGSQDPSQQPTGAETVERLVERVQSSTLLEDRRDACRALKALSRKYRVEVGAQGMEALKMVLETDKQDCEIVGYALDALCNIMSPNVFDEEECPEVGHEALLHVGEQFTEMFLKHSENVTLVLSFLEEYDFKVRWPALKLLTTLLTNRLRDIQEIILVSPMGVSKLMDLLSDSREVIRNDTLLLLVELTRGNANIQKIVAFENAFDRLFDVINEEGCADGGVVVEDCLVLMHNLLKNNTSNQNFFKEGSYIQRLCPMFQLPEGNEESSWPPQKVTNLLSVLQVVRCLVSPSNPGQVTSSCQKALFQSGIFQALSAILMASGVPVSFLTEAICTLSEVIRGNQHNQQHFASVLAPSTPPREAIVVLLMSMVNEKQPFVLRCSVLYCFQCYLFQNEIGQAQVVQTLLPSSADVTKVTCGQLLCSGMFSHDALSNWLSAVALSHALIENPAQREQLLRVLLAPDPNSSPVTLMQQVSLLLQQSSKVQSKIGFLILLATWLAHCQLAVKHFLELPTAIPYLTAQAGSNERDDNEELVQGLCSFLIGICILFNDGSVSPYNKDSLQNLVSNRVGVETFLSKLGEVSRHEHYSKASKQPHPRANSPEELLLDYEFCKLFKALESMVIKAVNPNKINGTRDIAENDLVAEYKDVIREQDRKLADLEEKLDIANREKNQLNQRVLQMEQDMARLTDENALLRAQINSGSVPLGSDVKLEVERWRIECSRRDEAIQNLESELRRLRLNQSSQPQPVQPLLDTSQAKIKELESEIERLTTDQDDLLELLADKDKKLSSYTEKLRQLGIMVGDDENESINEPELVTA</sequence>
<dbReference type="GO" id="GO:0005783">
    <property type="term" value="C:endoplasmic reticulum"/>
    <property type="evidence" value="ECO:0007669"/>
    <property type="project" value="TreeGrafter"/>
</dbReference>
<feature type="domain" description="Uso1/p115-like vesicle tethering protein C-terminal" evidence="12">
    <location>
        <begin position="734"/>
        <end position="818"/>
    </location>
</feature>
<evidence type="ECO:0000256" key="1">
    <source>
        <dbReference type="ARBA" id="ARBA00004184"/>
    </source>
</evidence>
<dbReference type="Gene3D" id="1.25.10.10">
    <property type="entry name" value="Leucine-rich Repeat Variant"/>
    <property type="match status" value="1"/>
</dbReference>
<evidence type="ECO:0000256" key="7">
    <source>
        <dbReference type="ARBA" id="ARBA00023054"/>
    </source>
</evidence>
<gene>
    <name evidence="13" type="ORF">O3M35_009487</name>
</gene>
<dbReference type="GO" id="GO:0048211">
    <property type="term" value="P:Golgi vesicle docking"/>
    <property type="evidence" value="ECO:0007669"/>
    <property type="project" value="TreeGrafter"/>
</dbReference>
<evidence type="ECO:0000259" key="11">
    <source>
        <dbReference type="Pfam" id="PF04869"/>
    </source>
</evidence>
<evidence type="ECO:0000256" key="5">
    <source>
        <dbReference type="ARBA" id="ARBA00022737"/>
    </source>
</evidence>
<dbReference type="FunFam" id="1.25.10.10:FF:000394">
    <property type="entry name" value="general vesicular transport factor p115"/>
    <property type="match status" value="1"/>
</dbReference>
<dbReference type="Proteomes" id="UP001461498">
    <property type="component" value="Unassembled WGS sequence"/>
</dbReference>
<dbReference type="GO" id="GO:0006886">
    <property type="term" value="P:intracellular protein transport"/>
    <property type="evidence" value="ECO:0007669"/>
    <property type="project" value="InterPro"/>
</dbReference>
<evidence type="ECO:0000256" key="2">
    <source>
        <dbReference type="ARBA" id="ARBA00004496"/>
    </source>
</evidence>
<dbReference type="GO" id="GO:0005795">
    <property type="term" value="C:Golgi stack"/>
    <property type="evidence" value="ECO:0007669"/>
    <property type="project" value="TreeGrafter"/>
</dbReference>
<evidence type="ECO:0000256" key="8">
    <source>
        <dbReference type="ARBA" id="ARBA00023136"/>
    </source>
</evidence>
<protein>
    <recommendedName>
        <fullName evidence="15">General vesicular transport factor p115</fullName>
    </recommendedName>
</protein>
<comment type="subcellular location">
    <subcellularLocation>
        <location evidence="2">Cytoplasm</location>
    </subcellularLocation>
    <subcellularLocation>
        <location evidence="1">Endomembrane system</location>
        <topology evidence="1">Peripheral membrane protein</topology>
    </subcellularLocation>
    <subcellularLocation>
        <location evidence="3">Golgi apparatus</location>
    </subcellularLocation>
</comment>
<evidence type="ECO:0000256" key="10">
    <source>
        <dbReference type="SAM" id="MobiDB-lite"/>
    </source>
</evidence>
<dbReference type="GO" id="GO:0006888">
    <property type="term" value="P:endoplasmic reticulum to Golgi vesicle-mediated transport"/>
    <property type="evidence" value="ECO:0007669"/>
    <property type="project" value="TreeGrafter"/>
</dbReference>
<evidence type="ECO:0000256" key="3">
    <source>
        <dbReference type="ARBA" id="ARBA00004555"/>
    </source>
</evidence>
<keyword evidence="6" id="KW-0333">Golgi apparatus</keyword>
<dbReference type="GO" id="GO:0048280">
    <property type="term" value="P:vesicle fusion with Golgi apparatus"/>
    <property type="evidence" value="ECO:0007669"/>
    <property type="project" value="InterPro"/>
</dbReference>
<evidence type="ECO:0000256" key="9">
    <source>
        <dbReference type="SAM" id="Coils"/>
    </source>
</evidence>
<keyword evidence="4" id="KW-0963">Cytoplasm</keyword>
<dbReference type="PANTHER" id="PTHR10013">
    <property type="entry name" value="GENERAL VESICULAR TRANSPORT FACTOR P115"/>
    <property type="match status" value="1"/>
</dbReference>
<evidence type="ECO:0000313" key="13">
    <source>
        <dbReference type="EMBL" id="KAK9505424.1"/>
    </source>
</evidence>
<dbReference type="PANTHER" id="PTHR10013:SF0">
    <property type="entry name" value="GENERAL VESICULAR TRANSPORT FACTOR P115"/>
    <property type="match status" value="1"/>
</dbReference>
<name>A0AAW1D607_9HEMI</name>
<dbReference type="SUPFAM" id="SSF48371">
    <property type="entry name" value="ARM repeat"/>
    <property type="match status" value="1"/>
</dbReference>
<comment type="caution">
    <text evidence="13">The sequence shown here is derived from an EMBL/GenBank/DDBJ whole genome shotgun (WGS) entry which is preliminary data.</text>
</comment>
<keyword evidence="8" id="KW-0472">Membrane</keyword>
<dbReference type="Pfam" id="PF04869">
    <property type="entry name" value="Uso1_p115_head"/>
    <property type="match status" value="1"/>
</dbReference>